<organism evidence="4 5">
    <name type="scientific">Austropuccinia psidii MF-1</name>
    <dbReference type="NCBI Taxonomy" id="1389203"/>
    <lineage>
        <taxon>Eukaryota</taxon>
        <taxon>Fungi</taxon>
        <taxon>Dikarya</taxon>
        <taxon>Basidiomycota</taxon>
        <taxon>Pucciniomycotina</taxon>
        <taxon>Pucciniomycetes</taxon>
        <taxon>Pucciniales</taxon>
        <taxon>Sphaerophragmiaceae</taxon>
        <taxon>Austropuccinia</taxon>
    </lineage>
</organism>
<name>A0A9Q3BPX9_9BASI</name>
<feature type="domain" description="Clp1 P-loop" evidence="3">
    <location>
        <begin position="4"/>
        <end position="84"/>
    </location>
</feature>
<comment type="caution">
    <text evidence="4">The sequence shown here is derived from an EMBL/GenBank/DDBJ whole genome shotgun (WGS) entry which is preliminary data.</text>
</comment>
<evidence type="ECO:0000256" key="1">
    <source>
        <dbReference type="ARBA" id="ARBA00018706"/>
    </source>
</evidence>
<dbReference type="Gene3D" id="3.40.50.300">
    <property type="entry name" value="P-loop containing nucleotide triphosphate hydrolases"/>
    <property type="match status" value="1"/>
</dbReference>
<keyword evidence="5" id="KW-1185">Reference proteome</keyword>
<evidence type="ECO:0000313" key="5">
    <source>
        <dbReference type="Proteomes" id="UP000765509"/>
    </source>
</evidence>
<dbReference type="OrthoDB" id="2405412at2759"/>
<sequence length="123" mass="13795">MACLLINPLLNTFDCVALLDLNPGQPLLTPPSLISLHLLDSLIIGPIFCKLISPYHLNSHSIYLGHITPIHCSSRYLDATNQLLILAYCFNPPIKILHLFIVEDIAGILINSIKHKYQIESLW</sequence>
<protein>
    <recommendedName>
        <fullName evidence="2">Polynucleotide 5'-hydroxyl-kinase GRC3</fullName>
    </recommendedName>
    <alternativeName>
        <fullName evidence="1">Polynucleotide 5'-hydroxyl-kinase grc3</fullName>
    </alternativeName>
</protein>
<evidence type="ECO:0000313" key="4">
    <source>
        <dbReference type="EMBL" id="MBW0469282.1"/>
    </source>
</evidence>
<dbReference type="InterPro" id="IPR027417">
    <property type="entry name" value="P-loop_NTPase"/>
</dbReference>
<gene>
    <name evidence="4" type="ORF">O181_008997</name>
</gene>
<dbReference type="AlphaFoldDB" id="A0A9Q3BPX9"/>
<accession>A0A9Q3BPX9</accession>
<evidence type="ECO:0000259" key="3">
    <source>
        <dbReference type="Pfam" id="PF16575"/>
    </source>
</evidence>
<reference evidence="4" key="1">
    <citation type="submission" date="2021-03" db="EMBL/GenBank/DDBJ databases">
        <title>Draft genome sequence of rust myrtle Austropuccinia psidii MF-1, a brazilian biotype.</title>
        <authorList>
            <person name="Quecine M.C."/>
            <person name="Pachon D.M.R."/>
            <person name="Bonatelli M.L."/>
            <person name="Correr F.H."/>
            <person name="Franceschini L.M."/>
            <person name="Leite T.F."/>
            <person name="Margarido G.R.A."/>
            <person name="Almeida C.A."/>
            <person name="Ferrarezi J.A."/>
            <person name="Labate C.A."/>
        </authorList>
    </citation>
    <scope>NUCLEOTIDE SEQUENCE</scope>
    <source>
        <strain evidence="4">MF-1</strain>
    </source>
</reference>
<proteinExistence type="predicted"/>
<dbReference type="InterPro" id="IPR032319">
    <property type="entry name" value="CLP1_P"/>
</dbReference>
<dbReference type="Pfam" id="PF16575">
    <property type="entry name" value="CLP1_P"/>
    <property type="match status" value="1"/>
</dbReference>
<evidence type="ECO:0000256" key="2">
    <source>
        <dbReference type="ARBA" id="ARBA00019824"/>
    </source>
</evidence>
<dbReference type="EMBL" id="AVOT02002134">
    <property type="protein sequence ID" value="MBW0469282.1"/>
    <property type="molecule type" value="Genomic_DNA"/>
</dbReference>
<dbReference type="Proteomes" id="UP000765509">
    <property type="component" value="Unassembled WGS sequence"/>
</dbReference>